<dbReference type="EMBL" id="FR687359">
    <property type="protein sequence ID" value="CBW76090.1"/>
    <property type="molecule type" value="Genomic_DNA"/>
</dbReference>
<dbReference type="AlphaFoldDB" id="E5ALR9"/>
<proteinExistence type="predicted"/>
<evidence type="ECO:0000313" key="2">
    <source>
        <dbReference type="Proteomes" id="UP000007437"/>
    </source>
</evidence>
<dbReference type="Proteomes" id="UP000007437">
    <property type="component" value="Chromosome"/>
</dbReference>
<name>E5ALR9_MYCRK</name>
<dbReference type="STRING" id="882378.RBRH_04092"/>
<accession>E5ALR9</accession>
<reference evidence="1 2" key="1">
    <citation type="journal article" date="2011" name="J. Bacteriol.">
        <title>Complete genome sequence of Burkholderia rhizoxinica, an endosymbiont of Rhizopus microsporus.</title>
        <authorList>
            <person name="Lackner G."/>
            <person name="Moebius N."/>
            <person name="Partida-Martinez L."/>
            <person name="Hertweck C."/>
        </authorList>
    </citation>
    <scope>NUCLEOTIDE SEQUENCE [LARGE SCALE GENOMIC DNA]</scope>
    <source>
        <strain evidence="2">DSM 19002 / CIP 109453 / HKI 454</strain>
    </source>
</reference>
<dbReference type="HOGENOM" id="CLU_2714698_0_0_4"/>
<protein>
    <submittedName>
        <fullName evidence="1">Uncharacterized protein</fullName>
    </submittedName>
</protein>
<dbReference type="KEGG" id="brh:RBRH_04092"/>
<gene>
    <name evidence="1" type="ordered locus">RBRH_04092</name>
</gene>
<organism evidence="1 2">
    <name type="scientific">Mycetohabitans rhizoxinica (strain DSM 19002 / CIP 109453 / HKI 454)</name>
    <name type="common">Paraburkholderia rhizoxinica</name>
    <dbReference type="NCBI Taxonomy" id="882378"/>
    <lineage>
        <taxon>Bacteria</taxon>
        <taxon>Pseudomonadati</taxon>
        <taxon>Pseudomonadota</taxon>
        <taxon>Betaproteobacteria</taxon>
        <taxon>Burkholderiales</taxon>
        <taxon>Burkholderiaceae</taxon>
        <taxon>Mycetohabitans</taxon>
    </lineage>
</organism>
<evidence type="ECO:0000313" key="1">
    <source>
        <dbReference type="EMBL" id="CBW76090.1"/>
    </source>
</evidence>
<sequence>MRGFAPMRHYSIGQCRAHSRNGLAWRGPNALQDAGGAVGRIRRLGRPECTNITGSNVFFLQRTASENQHSDG</sequence>